<evidence type="ECO:0000256" key="1">
    <source>
        <dbReference type="SAM" id="MobiDB-lite"/>
    </source>
</evidence>
<feature type="compositionally biased region" description="Basic and acidic residues" evidence="1">
    <location>
        <begin position="39"/>
        <end position="57"/>
    </location>
</feature>
<feature type="region of interest" description="Disordered" evidence="1">
    <location>
        <begin position="1"/>
        <end position="27"/>
    </location>
</feature>
<dbReference type="HOGENOM" id="CLU_2186466_0_0_1"/>
<dbReference type="InParanoid" id="K1R794"/>
<sequence>MGCSSSVASLPSEPLKSKSGSDLRTTDIMDWEILQEKLGYKGDGSRNVSPKDSRKLSNSDNMIPPKRETGETNVNFKVIKKEEKSRKRPKSKQKMNSTPLTLQEVDEFE</sequence>
<gene>
    <name evidence="2" type="ORF">CGI_10020037</name>
</gene>
<accession>K1R794</accession>
<reference evidence="2" key="1">
    <citation type="journal article" date="2012" name="Nature">
        <title>The oyster genome reveals stress adaptation and complexity of shell formation.</title>
        <authorList>
            <person name="Zhang G."/>
            <person name="Fang X."/>
            <person name="Guo X."/>
            <person name="Li L."/>
            <person name="Luo R."/>
            <person name="Xu F."/>
            <person name="Yang P."/>
            <person name="Zhang L."/>
            <person name="Wang X."/>
            <person name="Qi H."/>
            <person name="Xiong Z."/>
            <person name="Que H."/>
            <person name="Xie Y."/>
            <person name="Holland P.W."/>
            <person name="Paps J."/>
            <person name="Zhu Y."/>
            <person name="Wu F."/>
            <person name="Chen Y."/>
            <person name="Wang J."/>
            <person name="Peng C."/>
            <person name="Meng J."/>
            <person name="Yang L."/>
            <person name="Liu J."/>
            <person name="Wen B."/>
            <person name="Zhang N."/>
            <person name="Huang Z."/>
            <person name="Zhu Q."/>
            <person name="Feng Y."/>
            <person name="Mount A."/>
            <person name="Hedgecock D."/>
            <person name="Xu Z."/>
            <person name="Liu Y."/>
            <person name="Domazet-Loso T."/>
            <person name="Du Y."/>
            <person name="Sun X."/>
            <person name="Zhang S."/>
            <person name="Liu B."/>
            <person name="Cheng P."/>
            <person name="Jiang X."/>
            <person name="Li J."/>
            <person name="Fan D."/>
            <person name="Wang W."/>
            <person name="Fu W."/>
            <person name="Wang T."/>
            <person name="Wang B."/>
            <person name="Zhang J."/>
            <person name="Peng Z."/>
            <person name="Li Y."/>
            <person name="Li N."/>
            <person name="Wang J."/>
            <person name="Chen M."/>
            <person name="He Y."/>
            <person name="Tan F."/>
            <person name="Song X."/>
            <person name="Zheng Q."/>
            <person name="Huang R."/>
            <person name="Yang H."/>
            <person name="Du X."/>
            <person name="Chen L."/>
            <person name="Yang M."/>
            <person name="Gaffney P.M."/>
            <person name="Wang S."/>
            <person name="Luo L."/>
            <person name="She Z."/>
            <person name="Ming Y."/>
            <person name="Huang W."/>
            <person name="Zhang S."/>
            <person name="Huang B."/>
            <person name="Zhang Y."/>
            <person name="Qu T."/>
            <person name="Ni P."/>
            <person name="Miao G."/>
            <person name="Wang J."/>
            <person name="Wang Q."/>
            <person name="Steinberg C.E."/>
            <person name="Wang H."/>
            <person name="Li N."/>
            <person name="Qian L."/>
            <person name="Zhang G."/>
            <person name="Li Y."/>
            <person name="Yang H."/>
            <person name="Liu X."/>
            <person name="Wang J."/>
            <person name="Yin Y."/>
            <person name="Wang J."/>
        </authorList>
    </citation>
    <scope>NUCLEOTIDE SEQUENCE [LARGE SCALE GENOMIC DNA]</scope>
    <source>
        <strain evidence="2">05x7-T-G4-1.051#20</strain>
    </source>
</reference>
<name>K1R794_MAGGI</name>
<evidence type="ECO:0000313" key="2">
    <source>
        <dbReference type="EMBL" id="EKC39434.1"/>
    </source>
</evidence>
<feature type="compositionally biased region" description="Basic and acidic residues" evidence="1">
    <location>
        <begin position="15"/>
        <end position="27"/>
    </location>
</feature>
<protein>
    <submittedName>
        <fullName evidence="2">Uncharacterized protein</fullName>
    </submittedName>
</protein>
<dbReference type="EMBL" id="JH818808">
    <property type="protein sequence ID" value="EKC39434.1"/>
    <property type="molecule type" value="Genomic_DNA"/>
</dbReference>
<feature type="region of interest" description="Disordered" evidence="1">
    <location>
        <begin position="39"/>
        <end position="109"/>
    </location>
</feature>
<proteinExistence type="predicted"/>
<organism evidence="2">
    <name type="scientific">Magallana gigas</name>
    <name type="common">Pacific oyster</name>
    <name type="synonym">Crassostrea gigas</name>
    <dbReference type="NCBI Taxonomy" id="29159"/>
    <lineage>
        <taxon>Eukaryota</taxon>
        <taxon>Metazoa</taxon>
        <taxon>Spiralia</taxon>
        <taxon>Lophotrochozoa</taxon>
        <taxon>Mollusca</taxon>
        <taxon>Bivalvia</taxon>
        <taxon>Autobranchia</taxon>
        <taxon>Pteriomorphia</taxon>
        <taxon>Ostreida</taxon>
        <taxon>Ostreoidea</taxon>
        <taxon>Ostreidae</taxon>
        <taxon>Magallana</taxon>
    </lineage>
</organism>
<dbReference type="AlphaFoldDB" id="K1R794"/>